<keyword evidence="11" id="KW-1185">Reference proteome</keyword>
<proteinExistence type="predicted"/>
<keyword evidence="1" id="KW-0963">Cytoplasm</keyword>
<evidence type="ECO:0000256" key="3">
    <source>
        <dbReference type="ARBA" id="ARBA00022741"/>
    </source>
</evidence>
<dbReference type="EMBL" id="CAJNOQ010024865">
    <property type="protein sequence ID" value="CAF1531772.1"/>
    <property type="molecule type" value="Genomic_DNA"/>
</dbReference>
<dbReference type="GO" id="GO:0004815">
    <property type="term" value="F:aspartate-tRNA ligase activity"/>
    <property type="evidence" value="ECO:0007669"/>
    <property type="project" value="InterPro"/>
</dbReference>
<dbReference type="SUPFAM" id="SSF55681">
    <property type="entry name" value="Class II aaRS and biotin synthetases"/>
    <property type="match status" value="1"/>
</dbReference>
<dbReference type="GO" id="GO:0005524">
    <property type="term" value="F:ATP binding"/>
    <property type="evidence" value="ECO:0007669"/>
    <property type="project" value="UniProtKB-KW"/>
</dbReference>
<dbReference type="Gene3D" id="3.30.930.10">
    <property type="entry name" value="Bira Bifunctional Protein, Domain 2"/>
    <property type="match status" value="1"/>
</dbReference>
<dbReference type="InterPro" id="IPR004364">
    <property type="entry name" value="Aa-tRNA-synt_II"/>
</dbReference>
<accession>A0A815VFQ1</accession>
<keyword evidence="4" id="KW-0067">ATP-binding</keyword>
<protein>
    <recommendedName>
        <fullName evidence="6">Aspartyl-tRNA synthetase</fullName>
    </recommendedName>
</protein>
<dbReference type="InterPro" id="IPR045864">
    <property type="entry name" value="aa-tRNA-synth_II/BPL/LPL"/>
</dbReference>
<evidence type="ECO:0000259" key="7">
    <source>
        <dbReference type="Pfam" id="PF00152"/>
    </source>
</evidence>
<evidence type="ECO:0000256" key="4">
    <source>
        <dbReference type="ARBA" id="ARBA00022840"/>
    </source>
</evidence>
<dbReference type="InterPro" id="IPR012340">
    <property type="entry name" value="NA-bd_OB-fold"/>
</dbReference>
<dbReference type="Proteomes" id="UP000663829">
    <property type="component" value="Unassembled WGS sequence"/>
</dbReference>
<dbReference type="InterPro" id="IPR004523">
    <property type="entry name" value="Asp-tRNA_synthase_2"/>
</dbReference>
<dbReference type="PANTHER" id="PTHR43450:SF1">
    <property type="entry name" value="ASPARTATE--TRNA LIGASE, CYTOPLASMIC"/>
    <property type="match status" value="1"/>
</dbReference>
<dbReference type="GO" id="GO:0017101">
    <property type="term" value="C:aminoacyl-tRNA synthetase multienzyme complex"/>
    <property type="evidence" value="ECO:0007669"/>
    <property type="project" value="TreeGrafter"/>
</dbReference>
<comment type="caution">
    <text evidence="9">The sequence shown here is derived from an EMBL/GenBank/DDBJ whole genome shotgun (WGS) entry which is preliminary data.</text>
</comment>
<organism evidence="9 11">
    <name type="scientific">Didymodactylos carnosus</name>
    <dbReference type="NCBI Taxonomy" id="1234261"/>
    <lineage>
        <taxon>Eukaryota</taxon>
        <taxon>Metazoa</taxon>
        <taxon>Spiralia</taxon>
        <taxon>Gnathifera</taxon>
        <taxon>Rotifera</taxon>
        <taxon>Eurotatoria</taxon>
        <taxon>Bdelloidea</taxon>
        <taxon>Philodinida</taxon>
        <taxon>Philodinidae</taxon>
        <taxon>Didymodactylos</taxon>
    </lineage>
</organism>
<dbReference type="Proteomes" id="UP000681722">
    <property type="component" value="Unassembled WGS sequence"/>
</dbReference>
<evidence type="ECO:0000313" key="10">
    <source>
        <dbReference type="EMBL" id="CAF4391093.1"/>
    </source>
</evidence>
<evidence type="ECO:0000259" key="8">
    <source>
        <dbReference type="Pfam" id="PF01336"/>
    </source>
</evidence>
<evidence type="ECO:0000256" key="5">
    <source>
        <dbReference type="ARBA" id="ARBA00023146"/>
    </source>
</evidence>
<evidence type="ECO:0000256" key="6">
    <source>
        <dbReference type="ARBA" id="ARBA00033155"/>
    </source>
</evidence>
<evidence type="ECO:0000313" key="11">
    <source>
        <dbReference type="Proteomes" id="UP000663829"/>
    </source>
</evidence>
<dbReference type="GO" id="GO:0006422">
    <property type="term" value="P:aspartyl-tRNA aminoacylation"/>
    <property type="evidence" value="ECO:0007669"/>
    <property type="project" value="InterPro"/>
</dbReference>
<keyword evidence="5" id="KW-0030">Aminoacyl-tRNA synthetase</keyword>
<dbReference type="AlphaFoldDB" id="A0A815VFQ1"/>
<reference evidence="9" key="1">
    <citation type="submission" date="2021-02" db="EMBL/GenBank/DDBJ databases">
        <authorList>
            <person name="Nowell W R."/>
        </authorList>
    </citation>
    <scope>NUCLEOTIDE SEQUENCE</scope>
</reference>
<gene>
    <name evidence="9" type="ORF">GPM918_LOCUS38094</name>
    <name evidence="10" type="ORF">SRO942_LOCUS38890</name>
</gene>
<feature type="domain" description="OB" evidence="8">
    <location>
        <begin position="47"/>
        <end position="113"/>
    </location>
</feature>
<dbReference type="Pfam" id="PF00152">
    <property type="entry name" value="tRNA-synt_2"/>
    <property type="match status" value="1"/>
</dbReference>
<dbReference type="SUPFAM" id="SSF50249">
    <property type="entry name" value="Nucleic acid-binding proteins"/>
    <property type="match status" value="1"/>
</dbReference>
<dbReference type="InterPro" id="IPR004365">
    <property type="entry name" value="NA-bd_OB_tRNA"/>
</dbReference>
<dbReference type="PANTHER" id="PTHR43450">
    <property type="entry name" value="ASPARTYL-TRNA SYNTHETASE"/>
    <property type="match status" value="1"/>
</dbReference>
<evidence type="ECO:0000313" key="9">
    <source>
        <dbReference type="EMBL" id="CAF1531772.1"/>
    </source>
</evidence>
<dbReference type="GO" id="GO:0003723">
    <property type="term" value="F:RNA binding"/>
    <property type="evidence" value="ECO:0007669"/>
    <property type="project" value="TreeGrafter"/>
</dbReference>
<dbReference type="OrthoDB" id="372395at2759"/>
<dbReference type="GO" id="GO:0005829">
    <property type="term" value="C:cytosol"/>
    <property type="evidence" value="ECO:0007669"/>
    <property type="project" value="TreeGrafter"/>
</dbReference>
<sequence>MATAAGIEEDCSVNNYGTLPLVQSKEKNDRHLVPVGDITDTLVKQIIWVRGRLHTSRGKGKQCFLVIRHQFSTIQAILAVNENVSKQMVKFVSSIPKESIIDVEGEVSLAPSPINSCSQKTVELQLKKACISLFVVSTAEKRLPFYEDAMRPEDSKESMPHMTQETRLDNRVIDLRTPSSQAIYRIEASICKLFRDILDAKDFVEIHTPKIISAASESGANVFQISYFKTNAYLAQSPQLYKQMAICGDFGKVYTIGAENLKRLGLSFNLEPERNREYKFPLYHSET</sequence>
<dbReference type="Gene3D" id="2.40.50.140">
    <property type="entry name" value="Nucleic acid-binding proteins"/>
    <property type="match status" value="1"/>
</dbReference>
<evidence type="ECO:0000256" key="1">
    <source>
        <dbReference type="ARBA" id="ARBA00022490"/>
    </source>
</evidence>
<dbReference type="CDD" id="cd04320">
    <property type="entry name" value="AspRS_cyto_N"/>
    <property type="match status" value="1"/>
</dbReference>
<feature type="domain" description="Aminoacyl-tRNA synthetase class II (D/K/N)" evidence="7">
    <location>
        <begin position="164"/>
        <end position="257"/>
    </location>
</feature>
<name>A0A815VFQ1_9BILA</name>
<evidence type="ECO:0000256" key="2">
    <source>
        <dbReference type="ARBA" id="ARBA00022598"/>
    </source>
</evidence>
<dbReference type="Pfam" id="PF01336">
    <property type="entry name" value="tRNA_anti-codon"/>
    <property type="match status" value="1"/>
</dbReference>
<keyword evidence="2" id="KW-0436">Ligase</keyword>
<keyword evidence="3" id="KW-0547">Nucleotide-binding</keyword>
<dbReference type="EMBL" id="CAJOBC010090454">
    <property type="protein sequence ID" value="CAF4391093.1"/>
    <property type="molecule type" value="Genomic_DNA"/>
</dbReference>